<name>K9WPG9_9CYAN</name>
<evidence type="ECO:0000313" key="2">
    <source>
        <dbReference type="Proteomes" id="UP000010471"/>
    </source>
</evidence>
<accession>K9WPG9</accession>
<dbReference type="EMBL" id="CP003635">
    <property type="protein sequence ID" value="AFZ22295.1"/>
    <property type="molecule type" value="Genomic_DNA"/>
</dbReference>
<geneLocation type="plasmid" evidence="1 2">
    <name>pMIC7113.05</name>
</geneLocation>
<dbReference type="Proteomes" id="UP000010471">
    <property type="component" value="Plasmid pMIC7113.05"/>
</dbReference>
<protein>
    <submittedName>
        <fullName evidence="1">Uncharacterized protein</fullName>
    </submittedName>
</protein>
<sequence>MGGSVSEFTEANLPKLIERGVPPKLAEEAVNILDAQNEGILPVPLEGEELNIVQSAWQWMTAQDLRSQPKD</sequence>
<dbReference type="HOGENOM" id="CLU_2735575_0_0_3"/>
<evidence type="ECO:0000313" key="1">
    <source>
        <dbReference type="EMBL" id="AFZ22295.1"/>
    </source>
</evidence>
<organism evidence="1 2">
    <name type="scientific">Allocoleopsis franciscana PCC 7113</name>
    <dbReference type="NCBI Taxonomy" id="1173027"/>
    <lineage>
        <taxon>Bacteria</taxon>
        <taxon>Bacillati</taxon>
        <taxon>Cyanobacteriota</taxon>
        <taxon>Cyanophyceae</taxon>
        <taxon>Coleofasciculales</taxon>
        <taxon>Coleofasciculaceae</taxon>
        <taxon>Allocoleopsis</taxon>
        <taxon>Allocoleopsis franciscana</taxon>
    </lineage>
</organism>
<gene>
    <name evidence="1" type="ORF">Mic7113_6733</name>
</gene>
<dbReference type="KEGG" id="mic:Mic7113_6733"/>
<keyword evidence="2" id="KW-1185">Reference proteome</keyword>
<proteinExistence type="predicted"/>
<reference evidence="1 2" key="1">
    <citation type="submission" date="2012-06" db="EMBL/GenBank/DDBJ databases">
        <title>Finished plasmid 5 of genome of Microcoleus sp. PCC 7113.</title>
        <authorList>
            <consortium name="US DOE Joint Genome Institute"/>
            <person name="Gugger M."/>
            <person name="Coursin T."/>
            <person name="Rippka R."/>
            <person name="Tandeau De Marsac N."/>
            <person name="Huntemann M."/>
            <person name="Wei C.-L."/>
            <person name="Han J."/>
            <person name="Detter J.C."/>
            <person name="Han C."/>
            <person name="Tapia R."/>
            <person name="Chen A."/>
            <person name="Kyrpides N."/>
            <person name="Mavromatis K."/>
            <person name="Markowitz V."/>
            <person name="Szeto E."/>
            <person name="Ivanova N."/>
            <person name="Pagani I."/>
            <person name="Pati A."/>
            <person name="Goodwin L."/>
            <person name="Nordberg H.P."/>
            <person name="Cantor M.N."/>
            <person name="Hua S.X."/>
            <person name="Woyke T."/>
            <person name="Kerfeld C.A."/>
        </authorList>
    </citation>
    <scope>NUCLEOTIDE SEQUENCE [LARGE SCALE GENOMIC DNA]</scope>
    <source>
        <strain evidence="1 2">PCC 7113</strain>
        <plasmid evidence="1 2">pMIC7113.05</plasmid>
    </source>
</reference>
<keyword evidence="1" id="KW-0614">Plasmid</keyword>
<dbReference type="AlphaFoldDB" id="K9WPG9"/>